<evidence type="ECO:0000256" key="2">
    <source>
        <dbReference type="ARBA" id="ARBA00010139"/>
    </source>
</evidence>
<keyword evidence="7" id="KW-0503">Monooxygenase</keyword>
<comment type="caution">
    <text evidence="8">The sequence shown here is derived from an EMBL/GenBank/DDBJ whole genome shotgun (WGS) entry which is preliminary data.</text>
</comment>
<reference evidence="8 9" key="1">
    <citation type="submission" date="2023-05" db="EMBL/GenBank/DDBJ databases">
        <title>Draft genome sequence of Streptomyces sp. B-S-A8 isolated from a cave soil in Thailand.</title>
        <authorList>
            <person name="Chamroensaksri N."/>
            <person name="Muangham S."/>
        </authorList>
    </citation>
    <scope>NUCLEOTIDE SEQUENCE [LARGE SCALE GENOMIC DNA]</scope>
    <source>
        <strain evidence="8 9">B-S-A8</strain>
    </source>
</reference>
<dbReference type="EC" id="1.14.13.-" evidence="8"/>
<dbReference type="PRINTS" id="PR00411">
    <property type="entry name" value="PNDRDTASEI"/>
</dbReference>
<evidence type="ECO:0000256" key="4">
    <source>
        <dbReference type="ARBA" id="ARBA00022827"/>
    </source>
</evidence>
<proteinExistence type="inferred from homology"/>
<keyword evidence="9" id="KW-1185">Reference proteome</keyword>
<evidence type="ECO:0000256" key="6">
    <source>
        <dbReference type="ARBA" id="ARBA00023002"/>
    </source>
</evidence>
<keyword evidence="6 8" id="KW-0560">Oxidoreductase</keyword>
<organism evidence="8 9">
    <name type="scientific">Streptomyces solicavernae</name>
    <dbReference type="NCBI Taxonomy" id="3043614"/>
    <lineage>
        <taxon>Bacteria</taxon>
        <taxon>Bacillati</taxon>
        <taxon>Actinomycetota</taxon>
        <taxon>Actinomycetes</taxon>
        <taxon>Kitasatosporales</taxon>
        <taxon>Streptomycetaceae</taxon>
        <taxon>Streptomyces</taxon>
    </lineage>
</organism>
<dbReference type="Gene3D" id="3.50.50.60">
    <property type="entry name" value="FAD/NAD(P)-binding domain"/>
    <property type="match status" value="2"/>
</dbReference>
<dbReference type="PANTHER" id="PTHR43098:SF3">
    <property type="entry name" value="L-ORNITHINE N(5)-MONOOXYGENASE-RELATED"/>
    <property type="match status" value="1"/>
</dbReference>
<dbReference type="InterPro" id="IPR036188">
    <property type="entry name" value="FAD/NAD-bd_sf"/>
</dbReference>
<keyword evidence="5" id="KW-0521">NADP</keyword>
<comment type="similarity">
    <text evidence="2">Belongs to the FAD-binding monooxygenase family.</text>
</comment>
<dbReference type="InterPro" id="IPR020946">
    <property type="entry name" value="Flavin_mOase-like"/>
</dbReference>
<dbReference type="InterPro" id="IPR050775">
    <property type="entry name" value="FAD-binding_Monooxygenases"/>
</dbReference>
<dbReference type="SUPFAM" id="SSF51905">
    <property type="entry name" value="FAD/NAD(P)-binding domain"/>
    <property type="match status" value="2"/>
</dbReference>
<protein>
    <submittedName>
        <fullName evidence="8">NAD(P)/FAD-dependent oxidoreductase</fullName>
        <ecNumber evidence="8">1.14.13.-</ecNumber>
    </submittedName>
</protein>
<gene>
    <name evidence="8" type="ORF">QIS99_15235</name>
</gene>
<name>A0ABT6RSY0_9ACTN</name>
<sequence length="567" mass="61429">MRDVRDNNTEPGDAVNTVDAADAVDVVVVGAGVTGLYAVHKLREMGYRVRGFERGADVGGVWYWNRYPGARCDVESADYSYSFDEELQQEWDWSEKYATQPEIMRYLSHVADRFDLRRSFTFGTSVVSAELDEETLRWTVRTDGGIGGGGADGGDGRVGGEVLSARFCVFAVGCLSSTHLPSVPGLDTFAGATYHTGEWPHEGVDFTGLRVGVIGTGSSGIQSVPLIADQAAQLTVFQRSANYSIPAGNRPLDEAARRELKAGYAERRRLARLSGGGSPFMTHPRRTLEVGEQERRAAFAKRWELGGVLYSKTFPDQLTDLPANEAARGYWEEKVRARIDNPAVADLLVPTDHPIGTKRIVTDSGYYETYNRAHVRLVSLRENAIERIDGQAVVLADGERVELDALVLATGFDAMTGSLDRIAVRGRGGRLLKDDWSAGPRTYLGLGTDGFPNLFSLAGAGSPSVLANVILCAEQHVDWLADCLAHLDAHGYAAIEAGARAVEEWVAECRERAAATLMMSADSWYLGANIPGKPRVFMPFVGGFGAYGQIIADVAGSGYKGFELIPG</sequence>
<keyword evidence="4" id="KW-0274">FAD</keyword>
<accession>A0ABT6RSY0</accession>
<keyword evidence="3" id="KW-0285">Flavoprotein</keyword>
<evidence type="ECO:0000313" key="9">
    <source>
        <dbReference type="Proteomes" id="UP001224661"/>
    </source>
</evidence>
<comment type="cofactor">
    <cofactor evidence="1">
        <name>FAD</name>
        <dbReference type="ChEBI" id="CHEBI:57692"/>
    </cofactor>
</comment>
<evidence type="ECO:0000256" key="5">
    <source>
        <dbReference type="ARBA" id="ARBA00022857"/>
    </source>
</evidence>
<evidence type="ECO:0000313" key="8">
    <source>
        <dbReference type="EMBL" id="MDI3387542.1"/>
    </source>
</evidence>
<dbReference type="PANTHER" id="PTHR43098">
    <property type="entry name" value="L-ORNITHINE N(5)-MONOOXYGENASE-RELATED"/>
    <property type="match status" value="1"/>
</dbReference>
<dbReference type="Pfam" id="PF00743">
    <property type="entry name" value="FMO-like"/>
    <property type="match status" value="1"/>
</dbReference>
<dbReference type="EMBL" id="JASCIR010000011">
    <property type="protein sequence ID" value="MDI3387542.1"/>
    <property type="molecule type" value="Genomic_DNA"/>
</dbReference>
<dbReference type="GO" id="GO:0016491">
    <property type="term" value="F:oxidoreductase activity"/>
    <property type="evidence" value="ECO:0007669"/>
    <property type="project" value="UniProtKB-KW"/>
</dbReference>
<dbReference type="Proteomes" id="UP001224661">
    <property type="component" value="Unassembled WGS sequence"/>
</dbReference>
<evidence type="ECO:0000256" key="7">
    <source>
        <dbReference type="ARBA" id="ARBA00023033"/>
    </source>
</evidence>
<evidence type="ECO:0000256" key="3">
    <source>
        <dbReference type="ARBA" id="ARBA00022630"/>
    </source>
</evidence>
<evidence type="ECO:0000256" key="1">
    <source>
        <dbReference type="ARBA" id="ARBA00001974"/>
    </source>
</evidence>
<dbReference type="RefSeq" id="WP_282513866.1">
    <property type="nucleotide sequence ID" value="NZ_JASCIR010000011.1"/>
</dbReference>